<feature type="transmembrane region" description="Helical" evidence="12">
    <location>
        <begin position="172"/>
        <end position="190"/>
    </location>
</feature>
<dbReference type="EC" id="2.7.13.3" evidence="4"/>
<evidence type="ECO:0000256" key="7">
    <source>
        <dbReference type="ARBA" id="ARBA00022692"/>
    </source>
</evidence>
<dbReference type="SUPFAM" id="SSF158472">
    <property type="entry name" value="HAMP domain-like"/>
    <property type="match status" value="1"/>
</dbReference>
<protein>
    <recommendedName>
        <fullName evidence="4">histidine kinase</fullName>
        <ecNumber evidence="4">2.7.13.3</ecNumber>
    </recommendedName>
</protein>
<dbReference type="Gene3D" id="6.10.340.10">
    <property type="match status" value="1"/>
</dbReference>
<dbReference type="InterPro" id="IPR003594">
    <property type="entry name" value="HATPase_dom"/>
</dbReference>
<dbReference type="Pfam" id="PF00672">
    <property type="entry name" value="HAMP"/>
    <property type="match status" value="1"/>
</dbReference>
<keyword evidence="11 12" id="KW-0472">Membrane</keyword>
<keyword evidence="16" id="KW-1185">Reference proteome</keyword>
<dbReference type="InterPro" id="IPR004358">
    <property type="entry name" value="Sig_transdc_His_kin-like_C"/>
</dbReference>
<organism evidence="15 16">
    <name type="scientific">Barrientosiimonas humi</name>
    <dbReference type="NCBI Taxonomy" id="999931"/>
    <lineage>
        <taxon>Bacteria</taxon>
        <taxon>Bacillati</taxon>
        <taxon>Actinomycetota</taxon>
        <taxon>Actinomycetes</taxon>
        <taxon>Micrococcales</taxon>
        <taxon>Dermacoccaceae</taxon>
        <taxon>Barrientosiimonas</taxon>
    </lineage>
</organism>
<dbReference type="Gene3D" id="1.10.287.130">
    <property type="match status" value="1"/>
</dbReference>
<dbReference type="Pfam" id="PF00512">
    <property type="entry name" value="HisKA"/>
    <property type="match status" value="1"/>
</dbReference>
<dbReference type="FunFam" id="1.10.287.130:FF:000001">
    <property type="entry name" value="Two-component sensor histidine kinase"/>
    <property type="match status" value="1"/>
</dbReference>
<accession>A0A542XEV3</accession>
<dbReference type="PANTHER" id="PTHR45436:SF5">
    <property type="entry name" value="SENSOR HISTIDINE KINASE TRCS"/>
    <property type="match status" value="1"/>
</dbReference>
<dbReference type="PRINTS" id="PR00344">
    <property type="entry name" value="BCTRLSENSOR"/>
</dbReference>
<proteinExistence type="predicted"/>
<keyword evidence="9 12" id="KW-1133">Transmembrane helix</keyword>
<evidence type="ECO:0000259" key="13">
    <source>
        <dbReference type="PROSITE" id="PS50109"/>
    </source>
</evidence>
<evidence type="ECO:0000256" key="9">
    <source>
        <dbReference type="ARBA" id="ARBA00022989"/>
    </source>
</evidence>
<dbReference type="Pfam" id="PF02518">
    <property type="entry name" value="HATPase_c"/>
    <property type="match status" value="1"/>
</dbReference>
<evidence type="ECO:0000313" key="16">
    <source>
        <dbReference type="Proteomes" id="UP000318336"/>
    </source>
</evidence>
<dbReference type="AlphaFoldDB" id="A0A542XEV3"/>
<dbReference type="GO" id="GO:0005509">
    <property type="term" value="F:calcium ion binding"/>
    <property type="evidence" value="ECO:0007669"/>
    <property type="project" value="UniProtKB-ARBA"/>
</dbReference>
<dbReference type="InterPro" id="IPR036097">
    <property type="entry name" value="HisK_dim/P_sf"/>
</dbReference>
<dbReference type="InterPro" id="IPR003661">
    <property type="entry name" value="HisK_dim/P_dom"/>
</dbReference>
<evidence type="ECO:0000256" key="4">
    <source>
        <dbReference type="ARBA" id="ARBA00012438"/>
    </source>
</evidence>
<dbReference type="EMBL" id="VFOK01000001">
    <property type="protein sequence ID" value="TQL34350.1"/>
    <property type="molecule type" value="Genomic_DNA"/>
</dbReference>
<name>A0A542XEV3_9MICO</name>
<sequence length="498" mass="53483">MSAAHPLRGPVSDALHEVPLRLRLVAVTVGLLITALSVAGLAASYRLDSFVVSQKSDELHAAAPQVLDEVYSSLLQMPTEPATVPYNVYVVTIMPGGSAPEAGSPSQPAIPSIARDHPYVATHQSFIVNSYDGRSRWIAAAYPGPTSSSTVTVAISLSAADETVERMRWSTVVISIIAAVVSAVLGWFLIRRAFRPLTQIEDTAQAIAEGDLTRRVPDTTTRDEISSLATSLNVMLSRIEQSFAVRTASEDRMRRFVADASHELRTPLATVRGYAELYRQGAVTDPDDIGAAMRRIEGEAVRMSALVDNLLLLTRLDRSDREPDDKPAVREPVDLTVLAADAVQDAQARDRTRPMRLQGWDDQAVEPTTVVGDEAQLRQVLTNLLANALRYTPEGSPVEVLVGSGPQGALLAVRDHGPGIPAEQRHKVFERFYRGESSRNTALGGSGLGLAIVQAIVGAMGGDVSVEETAGGGATFVVRLPQTPHRSAPEDRQSDPVN</sequence>
<evidence type="ECO:0000256" key="3">
    <source>
        <dbReference type="ARBA" id="ARBA00004236"/>
    </source>
</evidence>
<dbReference type="PROSITE" id="PS50109">
    <property type="entry name" value="HIS_KIN"/>
    <property type="match status" value="1"/>
</dbReference>
<evidence type="ECO:0000256" key="1">
    <source>
        <dbReference type="ARBA" id="ARBA00000085"/>
    </source>
</evidence>
<evidence type="ECO:0000256" key="12">
    <source>
        <dbReference type="SAM" id="Phobius"/>
    </source>
</evidence>
<dbReference type="SUPFAM" id="SSF47384">
    <property type="entry name" value="Homodimeric domain of signal transducing histidine kinase"/>
    <property type="match status" value="1"/>
</dbReference>
<evidence type="ECO:0000256" key="8">
    <source>
        <dbReference type="ARBA" id="ARBA00022777"/>
    </source>
</evidence>
<dbReference type="InterPro" id="IPR036890">
    <property type="entry name" value="HATPase_C_sf"/>
</dbReference>
<feature type="domain" description="Histidine kinase" evidence="13">
    <location>
        <begin position="259"/>
        <end position="484"/>
    </location>
</feature>
<gene>
    <name evidence="15" type="ORF">FB554_2518</name>
</gene>
<dbReference type="SMART" id="SM00388">
    <property type="entry name" value="HisKA"/>
    <property type="match status" value="1"/>
</dbReference>
<dbReference type="InterPro" id="IPR050428">
    <property type="entry name" value="TCS_sensor_his_kinase"/>
</dbReference>
<dbReference type="PANTHER" id="PTHR45436">
    <property type="entry name" value="SENSOR HISTIDINE KINASE YKOH"/>
    <property type="match status" value="1"/>
</dbReference>
<dbReference type="Proteomes" id="UP000318336">
    <property type="component" value="Unassembled WGS sequence"/>
</dbReference>
<evidence type="ECO:0000313" key="15">
    <source>
        <dbReference type="EMBL" id="TQL34350.1"/>
    </source>
</evidence>
<dbReference type="RefSeq" id="WP_236022388.1">
    <property type="nucleotide sequence ID" value="NZ_CAJTBP010000001.1"/>
</dbReference>
<dbReference type="PROSITE" id="PS50885">
    <property type="entry name" value="HAMP"/>
    <property type="match status" value="1"/>
</dbReference>
<dbReference type="GO" id="GO:0000155">
    <property type="term" value="F:phosphorelay sensor kinase activity"/>
    <property type="evidence" value="ECO:0007669"/>
    <property type="project" value="InterPro"/>
</dbReference>
<dbReference type="GO" id="GO:0005886">
    <property type="term" value="C:plasma membrane"/>
    <property type="evidence" value="ECO:0007669"/>
    <property type="project" value="UniProtKB-SubCell"/>
</dbReference>
<dbReference type="CDD" id="cd00075">
    <property type="entry name" value="HATPase"/>
    <property type="match status" value="1"/>
</dbReference>
<comment type="subcellular location">
    <subcellularLocation>
        <location evidence="3">Cell membrane</location>
    </subcellularLocation>
</comment>
<dbReference type="FunFam" id="3.30.565.10:FF:000006">
    <property type="entry name" value="Sensor histidine kinase WalK"/>
    <property type="match status" value="1"/>
</dbReference>
<dbReference type="InterPro" id="IPR003660">
    <property type="entry name" value="HAMP_dom"/>
</dbReference>
<evidence type="ECO:0000256" key="11">
    <source>
        <dbReference type="ARBA" id="ARBA00023136"/>
    </source>
</evidence>
<evidence type="ECO:0000256" key="6">
    <source>
        <dbReference type="ARBA" id="ARBA00022679"/>
    </source>
</evidence>
<dbReference type="CDD" id="cd06225">
    <property type="entry name" value="HAMP"/>
    <property type="match status" value="1"/>
</dbReference>
<keyword evidence="6" id="KW-0808">Transferase</keyword>
<dbReference type="SMART" id="SM00304">
    <property type="entry name" value="HAMP"/>
    <property type="match status" value="1"/>
</dbReference>
<evidence type="ECO:0000256" key="5">
    <source>
        <dbReference type="ARBA" id="ARBA00022553"/>
    </source>
</evidence>
<dbReference type="InterPro" id="IPR005467">
    <property type="entry name" value="His_kinase_dom"/>
</dbReference>
<evidence type="ECO:0000256" key="10">
    <source>
        <dbReference type="ARBA" id="ARBA00023012"/>
    </source>
</evidence>
<dbReference type="SMART" id="SM00387">
    <property type="entry name" value="HATPase_c"/>
    <property type="match status" value="1"/>
</dbReference>
<dbReference type="Gene3D" id="3.30.565.10">
    <property type="entry name" value="Histidine kinase-like ATPase, C-terminal domain"/>
    <property type="match status" value="1"/>
</dbReference>
<keyword evidence="5" id="KW-0597">Phosphoprotein</keyword>
<comment type="caution">
    <text evidence="15">The sequence shown here is derived from an EMBL/GenBank/DDBJ whole genome shotgun (WGS) entry which is preliminary data.</text>
</comment>
<dbReference type="CDD" id="cd00082">
    <property type="entry name" value="HisKA"/>
    <property type="match status" value="1"/>
</dbReference>
<comment type="cofactor">
    <cofactor evidence="2">
        <name>a divalent metal cation</name>
        <dbReference type="ChEBI" id="CHEBI:60240"/>
    </cofactor>
</comment>
<dbReference type="SUPFAM" id="SSF55874">
    <property type="entry name" value="ATPase domain of HSP90 chaperone/DNA topoisomerase II/histidine kinase"/>
    <property type="match status" value="1"/>
</dbReference>
<reference evidence="15 16" key="1">
    <citation type="submission" date="2019-06" db="EMBL/GenBank/DDBJ databases">
        <title>Sequencing the genomes of 1000 actinobacteria strains.</title>
        <authorList>
            <person name="Klenk H.-P."/>
        </authorList>
    </citation>
    <scope>NUCLEOTIDE SEQUENCE [LARGE SCALE GENOMIC DNA]</scope>
    <source>
        <strain evidence="15 16">DSM 24617</strain>
    </source>
</reference>
<feature type="domain" description="HAMP" evidence="14">
    <location>
        <begin position="191"/>
        <end position="244"/>
    </location>
</feature>
<keyword evidence="7 12" id="KW-0812">Transmembrane</keyword>
<comment type="catalytic activity">
    <reaction evidence="1">
        <text>ATP + protein L-histidine = ADP + protein N-phospho-L-histidine.</text>
        <dbReference type="EC" id="2.7.13.3"/>
    </reaction>
</comment>
<keyword evidence="8 15" id="KW-0418">Kinase</keyword>
<feature type="transmembrane region" description="Helical" evidence="12">
    <location>
        <begin position="20"/>
        <end position="45"/>
    </location>
</feature>
<evidence type="ECO:0000256" key="2">
    <source>
        <dbReference type="ARBA" id="ARBA00001968"/>
    </source>
</evidence>
<keyword evidence="10" id="KW-0902">Two-component regulatory system</keyword>
<evidence type="ECO:0000259" key="14">
    <source>
        <dbReference type="PROSITE" id="PS50885"/>
    </source>
</evidence>